<evidence type="ECO:0000313" key="1">
    <source>
        <dbReference type="EMBL" id="BAU72779.1"/>
    </source>
</evidence>
<evidence type="ECO:0000313" key="2">
    <source>
        <dbReference type="Proteomes" id="UP000218554"/>
    </source>
</evidence>
<dbReference type="Proteomes" id="UP000218554">
    <property type="component" value="Chromosome"/>
</dbReference>
<reference evidence="1 2" key="2">
    <citation type="journal article" date="2017" name="Int. J. Syst. Evol. Microbiol.">
        <title>Pseudomonas furukawaii sp. nov., a polychlorinated biphenyl-degrading bacterium isolated from biphenyl-contaminated soil in Japan.</title>
        <authorList>
            <person name="Kimura N."/>
            <person name="Watanabe T."/>
            <person name="Suenaga H."/>
            <person name="Fujihara H."/>
            <person name="Futagami T."/>
            <person name="Goto M."/>
            <person name="Hanada S."/>
            <person name="Hirose J."/>
        </authorList>
    </citation>
    <scope>NUCLEOTIDE SEQUENCE [LARGE SCALE GENOMIC DNA]</scope>
    <source>
        <strain evidence="2">DSM 10086 / NBRC 110670 / KF707</strain>
    </source>
</reference>
<name>A0AAD1FEC0_METFU</name>
<dbReference type="AlphaFoldDB" id="A0AAD1FEC0"/>
<sequence>MYGGQNYDHCFRTDWFDNQSIRRVRNVSHDGYVQFAL</sequence>
<organism evidence="1 2">
    <name type="scientific">Metapseudomonas furukawaii</name>
    <name type="common">Pseudomonas furukawaii</name>
    <dbReference type="NCBI Taxonomy" id="1149133"/>
    <lineage>
        <taxon>Bacteria</taxon>
        <taxon>Pseudomonadati</taxon>
        <taxon>Pseudomonadota</taxon>
        <taxon>Gammaproteobacteria</taxon>
        <taxon>Pseudomonadales</taxon>
        <taxon>Pseudomonadaceae</taxon>
        <taxon>Metapseudomonas</taxon>
    </lineage>
</organism>
<accession>A0AAD1FEC0</accession>
<gene>
    <name evidence="1" type="ORF">KF707C_10910</name>
</gene>
<proteinExistence type="predicted"/>
<keyword evidence="2" id="KW-1185">Reference proteome</keyword>
<reference evidence="2" key="1">
    <citation type="submission" date="2015-05" db="EMBL/GenBank/DDBJ databases">
        <title>Draft genome sequencing of a biphenyl-degrading bacterium, Pseudomonas balearica KF707 (=NBRC110670).</title>
        <authorList>
            <person name="Kimura N."/>
            <person name="Hirose J."/>
            <person name="Watanabe T."/>
            <person name="Suenaga H."/>
            <person name="Fujihara H."/>
            <person name="Noguchi M."/>
            <person name="Hashimoto M."/>
            <person name="Shimodaira J."/>
            <person name="Tsuchikane K."/>
            <person name="Hosoyama A."/>
            <person name="Yamazoe A."/>
            <person name="Fujita N."/>
            <person name="Furukawa K."/>
        </authorList>
    </citation>
    <scope>NUCLEOTIDE SEQUENCE [LARGE SCALE GENOMIC DNA]</scope>
    <source>
        <strain evidence="2">DSM 10086 / NBRC 110670 / KF707</strain>
    </source>
</reference>
<dbReference type="EMBL" id="AP014862">
    <property type="protein sequence ID" value="BAU72779.1"/>
    <property type="molecule type" value="Genomic_DNA"/>
</dbReference>
<protein>
    <submittedName>
        <fullName evidence="1">Uncharacterized protein</fullName>
    </submittedName>
</protein>
<dbReference type="KEGG" id="pfuw:KF707C_10910"/>